<accession>A0A0D9NJT2</accession>
<dbReference type="STRING" id="1291518.A0A0D9NJT2"/>
<evidence type="ECO:0000313" key="2">
    <source>
        <dbReference type="EMBL" id="KJK74209.1"/>
    </source>
</evidence>
<dbReference type="InterPro" id="IPR000719">
    <property type="entry name" value="Prot_kinase_dom"/>
</dbReference>
<dbReference type="SUPFAM" id="SSF56112">
    <property type="entry name" value="Protein kinase-like (PK-like)"/>
    <property type="match status" value="1"/>
</dbReference>
<dbReference type="GO" id="GO:0005524">
    <property type="term" value="F:ATP binding"/>
    <property type="evidence" value="ECO:0007669"/>
    <property type="project" value="InterPro"/>
</dbReference>
<name>A0A0D9NJT2_METAN</name>
<evidence type="ECO:0000259" key="1">
    <source>
        <dbReference type="PROSITE" id="PS50011"/>
    </source>
</evidence>
<dbReference type="AlphaFoldDB" id="A0A0D9NJT2"/>
<feature type="domain" description="Protein kinase" evidence="1">
    <location>
        <begin position="129"/>
        <end position="364"/>
    </location>
</feature>
<sequence length="364" mass="41192">MISRTVSYSTSDQDDDCLITVRYAEAIFYLRWSPQDLDSAPELLQDYLAHLEELKNEDDDHSSSDRLILPFEALMDQLAPASKQGPSSLHDYLYPQWFLLKATVNADRRTILPVHIKEEDSPFCQPGLALYSKQIGSLDLDKWVPRLFSSHEIELPADAEKHPLLHRPTKVITKESQTEYFFKGLGPGFEGTINELVALRTIDEAAECGTLASDARFCRLYGLVVDTVGPRRFDKRVVGMLLNYIKPKRPGILGTLQYVAYEEHSRKNLHRWANDLNGILGALHRAGCIWGDAKPENVIVDHDDNVWIVDFGGGYTPGWVDEEQQGTQRGDLAAMQKIRQWLEQRGARRGQVDLIEQGSTITLS</sequence>
<reference evidence="3" key="1">
    <citation type="journal article" date="2014" name="BMC Genomics">
        <title>The genome sequence of the biocontrol fungus Metarhizium anisopliae and comparative genomics of Metarhizium species.</title>
        <authorList>
            <person name="Pattemore J.A."/>
            <person name="Hane J.K."/>
            <person name="Williams A.H."/>
            <person name="Wilson B.A."/>
            <person name="Stodart B.J."/>
            <person name="Ash G.J."/>
        </authorList>
    </citation>
    <scope>NUCLEOTIDE SEQUENCE [LARGE SCALE GENOMIC DNA]</scope>
    <source>
        <strain evidence="3">BRIP 53293</strain>
    </source>
</reference>
<dbReference type="EMBL" id="KE384762">
    <property type="protein sequence ID" value="KJK74209.1"/>
    <property type="molecule type" value="Genomic_DNA"/>
</dbReference>
<protein>
    <recommendedName>
        <fullName evidence="1">Protein kinase domain-containing protein</fullName>
    </recommendedName>
</protein>
<organism evidence="2 3">
    <name type="scientific">Metarhizium anisopliae BRIP 53293</name>
    <dbReference type="NCBI Taxonomy" id="1291518"/>
    <lineage>
        <taxon>Eukaryota</taxon>
        <taxon>Fungi</taxon>
        <taxon>Dikarya</taxon>
        <taxon>Ascomycota</taxon>
        <taxon>Pezizomycotina</taxon>
        <taxon>Sordariomycetes</taxon>
        <taxon>Hypocreomycetidae</taxon>
        <taxon>Hypocreales</taxon>
        <taxon>Clavicipitaceae</taxon>
        <taxon>Metarhizium</taxon>
    </lineage>
</organism>
<gene>
    <name evidence="2" type="ORF">H634G_10582</name>
</gene>
<evidence type="ECO:0000313" key="3">
    <source>
        <dbReference type="Proteomes" id="UP000054544"/>
    </source>
</evidence>
<dbReference type="PROSITE" id="PS50011">
    <property type="entry name" value="PROTEIN_KINASE_DOM"/>
    <property type="match status" value="1"/>
</dbReference>
<dbReference type="Proteomes" id="UP000054544">
    <property type="component" value="Unassembled WGS sequence"/>
</dbReference>
<keyword evidence="3" id="KW-1185">Reference proteome</keyword>
<dbReference type="OrthoDB" id="4062651at2759"/>
<proteinExistence type="predicted"/>
<dbReference type="GO" id="GO:0004672">
    <property type="term" value="F:protein kinase activity"/>
    <property type="evidence" value="ECO:0007669"/>
    <property type="project" value="InterPro"/>
</dbReference>
<dbReference type="Gene3D" id="1.10.510.10">
    <property type="entry name" value="Transferase(Phosphotransferase) domain 1"/>
    <property type="match status" value="1"/>
</dbReference>
<dbReference type="InterPro" id="IPR011009">
    <property type="entry name" value="Kinase-like_dom_sf"/>
</dbReference>